<accession>A0A8J2K3M0</accession>
<dbReference type="PROSITE" id="PS50157">
    <property type="entry name" value="ZINC_FINGER_C2H2_2"/>
    <property type="match status" value="1"/>
</dbReference>
<evidence type="ECO:0000259" key="7">
    <source>
        <dbReference type="PROSITE" id="PS51011"/>
    </source>
</evidence>
<feature type="region of interest" description="Disordered" evidence="5">
    <location>
        <begin position="573"/>
        <end position="598"/>
    </location>
</feature>
<organism evidence="8 9">
    <name type="scientific">Allacma fusca</name>
    <dbReference type="NCBI Taxonomy" id="39272"/>
    <lineage>
        <taxon>Eukaryota</taxon>
        <taxon>Metazoa</taxon>
        <taxon>Ecdysozoa</taxon>
        <taxon>Arthropoda</taxon>
        <taxon>Hexapoda</taxon>
        <taxon>Collembola</taxon>
        <taxon>Symphypleona</taxon>
        <taxon>Sminthuridae</taxon>
        <taxon>Allacma</taxon>
    </lineage>
</organism>
<feature type="compositionally biased region" description="Polar residues" evidence="5">
    <location>
        <begin position="573"/>
        <end position="596"/>
    </location>
</feature>
<protein>
    <recommendedName>
        <fullName evidence="10">AT-rich interactive domain-containing protein 2</fullName>
    </recommendedName>
</protein>
<feature type="region of interest" description="Disordered" evidence="5">
    <location>
        <begin position="1018"/>
        <end position="1092"/>
    </location>
</feature>
<feature type="region of interest" description="Disordered" evidence="5">
    <location>
        <begin position="669"/>
        <end position="704"/>
    </location>
</feature>
<dbReference type="PROSITE" id="PS00028">
    <property type="entry name" value="ZINC_FINGER_C2H2_1"/>
    <property type="match status" value="1"/>
</dbReference>
<evidence type="ECO:0000256" key="4">
    <source>
        <dbReference type="PROSITE-ProRule" id="PRU00042"/>
    </source>
</evidence>
<keyword evidence="1" id="KW-0805">Transcription regulation</keyword>
<feature type="domain" description="ARID" evidence="7">
    <location>
        <begin position="9"/>
        <end position="100"/>
    </location>
</feature>
<feature type="compositionally biased region" description="Polar residues" evidence="5">
    <location>
        <begin position="669"/>
        <end position="679"/>
    </location>
</feature>
<feature type="region of interest" description="Disordered" evidence="5">
    <location>
        <begin position="1228"/>
        <end position="1253"/>
    </location>
</feature>
<dbReference type="InterPro" id="IPR052406">
    <property type="entry name" value="Chromatin_Remodeling_Comp"/>
</dbReference>
<dbReference type="PROSITE" id="PS51011">
    <property type="entry name" value="ARID"/>
    <property type="match status" value="1"/>
</dbReference>
<dbReference type="SMART" id="SM00501">
    <property type="entry name" value="BRIGHT"/>
    <property type="match status" value="1"/>
</dbReference>
<evidence type="ECO:0000256" key="2">
    <source>
        <dbReference type="ARBA" id="ARBA00023163"/>
    </source>
</evidence>
<dbReference type="OrthoDB" id="338531at2759"/>
<feature type="compositionally biased region" description="Low complexity" evidence="5">
    <location>
        <begin position="1330"/>
        <end position="1344"/>
    </location>
</feature>
<sequence length="1686" mass="183426">MGTMDPEYDKAKHGFLRELSQFHESRGSKFKGIPAVNGQEVDVYLLYQIVTSHGGWEKINVRNEWDDLLEHFNLPRSTNGGLILKNIYLKYLELYEKIHYLGEDVDGRHDDDDEFDDFRHRRRYNQYTTPNKPASQSTTTTPLHISTIPVTDSNRAQLGMSTRLLEGVDYDRLVMSLQSPLPNDQDMAISVCTLLSNETKHVLKFPKAPRILELLLGHAGVFNHCKLRELLENSYLESRQLCHNSFWMETIPEGHARHVLCECFVQKINQSVGAEVEYLDFIDTDVVFEPELTEEEKWILMNRKRISERDPEFSLSDCCGLCPCKGVKSQNPLDPFPALNQEPQPLYLLRKTAYSDDRIGQRITQIANILRNLSFEEDNALLMANNQTLLRFILLSSECCWGTIPQLALDLLGNIAQHLQLREPSIDPLSCRIMSLVVEGLFSPDRFRILRSLESLRELCKKDGNDEILNQYVKLNVYKRICELLTISDIMLLIYTLECLLSMTGLGEAVCNELSRVQGSVATLVSLVTVEAQSYGPKGCILMRVVETVTGNLQTPQQSGAVATPQTGGAVAQSATSVPLSNQVAPNNTPSGSPNTIVAPIATIPRSSHSPAPSFPSSSLPSIGNVNKSSITVPTSTAVVLNPVHSGPQNHPSALQVQLQQPPAVNISQNSNIGCNQPQHMRVPSPALSPSSSLSPAPSPGPPLGPMAHLVQSASSSQMHLSALQKPNINGASEIPNTGNLSTALNIKQMSPSTAFSNLNTARNTAAVVTFSSSSNYLSSVPISPVYSSAVVNSGSTSVLTNASLATCPTTNAATSNTLAQVSNQSINQQLIIPSISLPLVTPKGTLSEEGWALAWLKGAFEVFPGTSIEQGESYRMYCSARKNPQKVLSMDQFIQCVKCAYGAPVGPVIKQFGSSSLSFFEGIRPKIISKPTLSTTANSVTTSIANPVTPVCYPPAKTGPTSSVPVALTTSNQTLSPCVSVSVRPSIPTSVAAPAPTQVNQLPVSVHIPSTENKTLSPILKATLSRPPKPKNPSGVAQRQQKKLQQESLPKKSKRGKGMEGKVNGVDGNSEMEESSASSSVNSNEEQEVNVHQLSAVTPPLTSFQGILRNGLSSEESSKDGDSVADDFMEGKNKLKGMLIDLLERKVNPMESPNGLGNREIRISDRGLELVDKLDENNSNSSIGSGPVVANMKSSSSSLSNALLDANDSQQSQMTFYSASEPQLGIKRPHCSTVSEESSSLTSAPEPPIKRSNIVVNGNGCAEGTVDEGNITKAAVVSVVSSAASVAQSVVVTASSMLQASLSSLSSASLVNPSPPTSAVNSHIVFSSSSSNNLSNPVKPLPSGSQGSPATVPATGSISNNINNNYNTSQNTSTNAPNQMMQLRLSVNPQNQLTFARQLVLPSGQQLILSTTKSQNPLQGQVIISKPHVSSNDQMAKAIIILQPSQQQSQQPSQIQQQLQQQPQIQQVSQQQQSQIQQMSQQQQPQMQQMQQQKSNSYDQPYLCEWSGCGQRFNKPGKVFLHVSKVHTPETLTEAVRCEWGPNGCDPLLRKRLSLMTHLQDRHCTKHALEMSLYRRRNKIEAPPPPQHPTHHHLGYAPNAAFHAIKRHAMQFMNPKELLDDNEGPVTKSIRLTAALILKNLVNYSSMGRRILRGYESQLATIAMSNVESSRTIAQLLYDMKEINS</sequence>
<keyword evidence="4" id="KW-0863">Zinc-finger</keyword>
<dbReference type="GO" id="GO:0003677">
    <property type="term" value="F:DNA binding"/>
    <property type="evidence" value="ECO:0007669"/>
    <property type="project" value="InterPro"/>
</dbReference>
<feature type="domain" description="C2H2-type" evidence="6">
    <location>
        <begin position="1503"/>
        <end position="1533"/>
    </location>
</feature>
<dbReference type="Pfam" id="PF01388">
    <property type="entry name" value="ARID"/>
    <property type="match status" value="1"/>
</dbReference>
<name>A0A8J2K3M0_9HEXA</name>
<feature type="region of interest" description="Disordered" evidence="5">
    <location>
        <begin position="1330"/>
        <end position="1359"/>
    </location>
</feature>
<dbReference type="InterPro" id="IPR013087">
    <property type="entry name" value="Znf_C2H2_type"/>
</dbReference>
<feature type="compositionally biased region" description="Low complexity" evidence="5">
    <location>
        <begin position="1076"/>
        <end position="1085"/>
    </location>
</feature>
<dbReference type="PANTHER" id="PTHR22970">
    <property type="entry name" value="AT-RICH INTERACTIVE DOMAIN-CONTAINING PROTEIN 2"/>
    <property type="match status" value="1"/>
</dbReference>
<dbReference type="Proteomes" id="UP000708208">
    <property type="component" value="Unassembled WGS sequence"/>
</dbReference>
<dbReference type="PANTHER" id="PTHR22970:SF14">
    <property type="entry name" value="AT-RICH INTERACTIVE DOMAIN-CONTAINING PROTEIN 2"/>
    <property type="match status" value="1"/>
</dbReference>
<proteinExistence type="predicted"/>
<feature type="compositionally biased region" description="Low complexity" evidence="5">
    <location>
        <begin position="1233"/>
        <end position="1245"/>
    </location>
</feature>
<gene>
    <name evidence="8" type="ORF">AFUS01_LOCUS8377</name>
</gene>
<evidence type="ECO:0000256" key="5">
    <source>
        <dbReference type="SAM" id="MobiDB-lite"/>
    </source>
</evidence>
<keyword evidence="9" id="KW-1185">Reference proteome</keyword>
<dbReference type="EMBL" id="CAJVCH010058107">
    <property type="protein sequence ID" value="CAG7719033.1"/>
    <property type="molecule type" value="Genomic_DNA"/>
</dbReference>
<dbReference type="SMART" id="SM01014">
    <property type="entry name" value="ARID"/>
    <property type="match status" value="1"/>
</dbReference>
<keyword evidence="4" id="KW-0862">Zinc</keyword>
<evidence type="ECO:0000313" key="9">
    <source>
        <dbReference type="Proteomes" id="UP000708208"/>
    </source>
</evidence>
<evidence type="ECO:0000256" key="1">
    <source>
        <dbReference type="ARBA" id="ARBA00023015"/>
    </source>
</evidence>
<evidence type="ECO:0000313" key="8">
    <source>
        <dbReference type="EMBL" id="CAG7719033.1"/>
    </source>
</evidence>
<evidence type="ECO:0000259" key="6">
    <source>
        <dbReference type="PROSITE" id="PS50157"/>
    </source>
</evidence>
<dbReference type="InterPro" id="IPR001606">
    <property type="entry name" value="ARID_dom"/>
</dbReference>
<keyword evidence="3" id="KW-0539">Nucleus</keyword>
<keyword evidence="2" id="KW-0804">Transcription</keyword>
<evidence type="ECO:0008006" key="10">
    <source>
        <dbReference type="Google" id="ProtNLM"/>
    </source>
</evidence>
<feature type="compositionally biased region" description="Low complexity" evidence="5">
    <location>
        <begin position="684"/>
        <end position="696"/>
    </location>
</feature>
<evidence type="ECO:0000256" key="3">
    <source>
        <dbReference type="ARBA" id="ARBA00023242"/>
    </source>
</evidence>
<comment type="caution">
    <text evidence="8">The sequence shown here is derived from an EMBL/GenBank/DDBJ whole genome shotgun (WGS) entry which is preliminary data.</text>
</comment>
<dbReference type="GO" id="GO:0008270">
    <property type="term" value="F:zinc ion binding"/>
    <property type="evidence" value="ECO:0007669"/>
    <property type="project" value="UniProtKB-KW"/>
</dbReference>
<reference evidence="8" key="1">
    <citation type="submission" date="2021-06" db="EMBL/GenBank/DDBJ databases">
        <authorList>
            <person name="Hodson N. C."/>
            <person name="Mongue J. A."/>
            <person name="Jaron S. K."/>
        </authorList>
    </citation>
    <scope>NUCLEOTIDE SEQUENCE</scope>
</reference>
<keyword evidence="4" id="KW-0479">Metal-binding</keyword>